<dbReference type="CDD" id="cd00037">
    <property type="entry name" value="CLECT"/>
    <property type="match status" value="1"/>
</dbReference>
<reference evidence="2" key="2">
    <citation type="submission" date="2025-09" db="UniProtKB">
        <authorList>
            <consortium name="Ensembl"/>
        </authorList>
    </citation>
    <scope>IDENTIFICATION</scope>
</reference>
<dbReference type="STRING" id="94237.ENSMMOP00000002095"/>
<dbReference type="Gene3D" id="3.10.100.10">
    <property type="entry name" value="Mannose-Binding Protein A, subunit A"/>
    <property type="match status" value="1"/>
</dbReference>
<feature type="domain" description="C-type lectin" evidence="1">
    <location>
        <begin position="6"/>
        <end position="108"/>
    </location>
</feature>
<dbReference type="AlphaFoldDB" id="A0A3Q4ADP1"/>
<evidence type="ECO:0000259" key="1">
    <source>
        <dbReference type="PROSITE" id="PS50041"/>
    </source>
</evidence>
<reference evidence="2" key="1">
    <citation type="submission" date="2025-08" db="UniProtKB">
        <authorList>
            <consortium name="Ensembl"/>
        </authorList>
    </citation>
    <scope>IDENTIFICATION</scope>
</reference>
<sequence>NTHTLYLFCTTWSKAQSHCRSDFTDLATIDGPDTMQRLTDITAASGKGRSIWIGLNKAGESVWMWSSGEILGEFSNWIRPLTALTANHRCMAVMKIKHTKQIYRGHWHKFITVQLCLKFILSTERKTQFKYEVLKITPVESQTK</sequence>
<evidence type="ECO:0000313" key="3">
    <source>
        <dbReference type="Proteomes" id="UP000261620"/>
    </source>
</evidence>
<dbReference type="PROSITE" id="PS50041">
    <property type="entry name" value="C_TYPE_LECTIN_2"/>
    <property type="match status" value="1"/>
</dbReference>
<protein>
    <recommendedName>
        <fullName evidence="1">C-type lectin domain-containing protein</fullName>
    </recommendedName>
</protein>
<dbReference type="InterPro" id="IPR016186">
    <property type="entry name" value="C-type_lectin-like/link_sf"/>
</dbReference>
<dbReference type="PANTHER" id="PTHR45784:SF3">
    <property type="entry name" value="C-TYPE LECTIN DOMAIN FAMILY 4 MEMBER K-LIKE-RELATED"/>
    <property type="match status" value="1"/>
</dbReference>
<dbReference type="Proteomes" id="UP000261620">
    <property type="component" value="Unplaced"/>
</dbReference>
<evidence type="ECO:0000313" key="2">
    <source>
        <dbReference type="Ensembl" id="ENSMMOP00000002095.1"/>
    </source>
</evidence>
<dbReference type="Pfam" id="PF00059">
    <property type="entry name" value="Lectin_C"/>
    <property type="match status" value="1"/>
</dbReference>
<dbReference type="SUPFAM" id="SSF56436">
    <property type="entry name" value="C-type lectin-like"/>
    <property type="match status" value="1"/>
</dbReference>
<dbReference type="Ensembl" id="ENSMMOT00000002131.1">
    <property type="protein sequence ID" value="ENSMMOP00000002095.1"/>
    <property type="gene ID" value="ENSMMOG00000001727.1"/>
</dbReference>
<dbReference type="InterPro" id="IPR016187">
    <property type="entry name" value="CTDL_fold"/>
</dbReference>
<accession>A0A3Q4ADP1</accession>
<proteinExistence type="predicted"/>
<name>A0A3Q4ADP1_MOLML</name>
<keyword evidence="3" id="KW-1185">Reference proteome</keyword>
<dbReference type="InterPro" id="IPR001304">
    <property type="entry name" value="C-type_lectin-like"/>
</dbReference>
<organism evidence="2 3">
    <name type="scientific">Mola mola</name>
    <name type="common">Ocean sunfish</name>
    <name type="synonym">Tetraodon mola</name>
    <dbReference type="NCBI Taxonomy" id="94237"/>
    <lineage>
        <taxon>Eukaryota</taxon>
        <taxon>Metazoa</taxon>
        <taxon>Chordata</taxon>
        <taxon>Craniata</taxon>
        <taxon>Vertebrata</taxon>
        <taxon>Euteleostomi</taxon>
        <taxon>Actinopterygii</taxon>
        <taxon>Neopterygii</taxon>
        <taxon>Teleostei</taxon>
        <taxon>Neoteleostei</taxon>
        <taxon>Acanthomorphata</taxon>
        <taxon>Eupercaria</taxon>
        <taxon>Tetraodontiformes</taxon>
        <taxon>Molidae</taxon>
        <taxon>Mola</taxon>
    </lineage>
</organism>
<dbReference type="PANTHER" id="PTHR45784">
    <property type="entry name" value="C-TYPE LECTIN DOMAIN FAMILY 20 MEMBER A-RELATED"/>
    <property type="match status" value="1"/>
</dbReference>